<proteinExistence type="predicted"/>
<accession>A0A0K2TYI4</accession>
<reference evidence="1" key="1">
    <citation type="submission" date="2014-05" db="EMBL/GenBank/DDBJ databases">
        <authorList>
            <person name="Chronopoulou M."/>
        </authorList>
    </citation>
    <scope>NUCLEOTIDE SEQUENCE</scope>
    <source>
        <tissue evidence="1">Whole organism</tissue>
    </source>
</reference>
<evidence type="ECO:0000313" key="1">
    <source>
        <dbReference type="EMBL" id="CDW30900.1"/>
    </source>
</evidence>
<protein>
    <submittedName>
        <fullName evidence="1">Uncharacterized protein</fullName>
    </submittedName>
</protein>
<organism evidence="1">
    <name type="scientific">Lepeophtheirus salmonis</name>
    <name type="common">Salmon louse</name>
    <name type="synonym">Caligus salmonis</name>
    <dbReference type="NCBI Taxonomy" id="72036"/>
    <lineage>
        <taxon>Eukaryota</taxon>
        <taxon>Metazoa</taxon>
        <taxon>Ecdysozoa</taxon>
        <taxon>Arthropoda</taxon>
        <taxon>Crustacea</taxon>
        <taxon>Multicrustacea</taxon>
        <taxon>Hexanauplia</taxon>
        <taxon>Copepoda</taxon>
        <taxon>Siphonostomatoida</taxon>
        <taxon>Caligidae</taxon>
        <taxon>Lepeophtheirus</taxon>
    </lineage>
</organism>
<sequence>MSSFSLALGMMHI</sequence>
<dbReference type="EMBL" id="HACA01013539">
    <property type="protein sequence ID" value="CDW30900.1"/>
    <property type="molecule type" value="Transcribed_RNA"/>
</dbReference>
<name>A0A0K2TYI4_LEPSM</name>